<protein>
    <submittedName>
        <fullName evidence="1">Recombination protein F</fullName>
    </submittedName>
</protein>
<evidence type="ECO:0000313" key="1">
    <source>
        <dbReference type="EMBL" id="MDP4539888.1"/>
    </source>
</evidence>
<dbReference type="EMBL" id="JAVAIL010000003">
    <property type="protein sequence ID" value="MDP4539888.1"/>
    <property type="molecule type" value="Genomic_DNA"/>
</dbReference>
<organism evidence="1 2">
    <name type="scientific">Qipengyuania benthica</name>
    <dbReference type="NCBI Taxonomy" id="3067651"/>
    <lineage>
        <taxon>Bacteria</taxon>
        <taxon>Pseudomonadati</taxon>
        <taxon>Pseudomonadota</taxon>
        <taxon>Alphaproteobacteria</taxon>
        <taxon>Sphingomonadales</taxon>
        <taxon>Erythrobacteraceae</taxon>
        <taxon>Qipengyuania</taxon>
    </lineage>
</organism>
<name>A0ABT9H9F9_9SPHN</name>
<dbReference type="RefSeq" id="WP_305930038.1">
    <property type="nucleotide sequence ID" value="NZ_JAVAIL010000003.1"/>
</dbReference>
<accession>A0ABT9H9F9</accession>
<proteinExistence type="predicted"/>
<gene>
    <name evidence="1" type="ORF">Q9K01_09655</name>
</gene>
<comment type="caution">
    <text evidence="1">The sequence shown here is derived from an EMBL/GenBank/DDBJ whole genome shotgun (WGS) entry which is preliminary data.</text>
</comment>
<dbReference type="Proteomes" id="UP001235664">
    <property type="component" value="Unassembled WGS sequence"/>
</dbReference>
<keyword evidence="2" id="KW-1185">Reference proteome</keyword>
<sequence length="37" mass="3671">MLNFSSSKLFAAGFSLALSGIFLAMAIVPASPAGVIA</sequence>
<reference evidence="1 2" key="1">
    <citation type="submission" date="2023-08" db="EMBL/GenBank/DDBJ databases">
        <title>genomic of DY56.</title>
        <authorList>
            <person name="Wang Y."/>
        </authorList>
    </citation>
    <scope>NUCLEOTIDE SEQUENCE [LARGE SCALE GENOMIC DNA]</scope>
    <source>
        <strain evidence="1 2">DY56-A-20</strain>
    </source>
</reference>
<evidence type="ECO:0000313" key="2">
    <source>
        <dbReference type="Proteomes" id="UP001235664"/>
    </source>
</evidence>